<keyword evidence="3" id="KW-1185">Reference proteome</keyword>
<sequence>MLEGNYVEKDAKEVELSGKSFDDVKAFLRSFYPNMEHPLNESNVLQVYPLAHEYQMPLLQKCEEILLQNASIFGHGGRCPNLLIKYLCLAEKFNIEKVLTTAMETAAHTEFSSLLSDENIREYSLLSEKTRLQIAERRIELLEKKESSRMDKSRDFPKLLFGVRRSYCQ</sequence>
<accession>A0AA88YFA9</accession>
<evidence type="ECO:0000259" key="1">
    <source>
        <dbReference type="Pfam" id="PF00651"/>
    </source>
</evidence>
<proteinExistence type="predicted"/>
<dbReference type="SUPFAM" id="SSF54695">
    <property type="entry name" value="POZ domain"/>
    <property type="match status" value="1"/>
</dbReference>
<dbReference type="Pfam" id="PF00651">
    <property type="entry name" value="BTB"/>
    <property type="match status" value="1"/>
</dbReference>
<feature type="domain" description="BTB" evidence="1">
    <location>
        <begin position="1"/>
        <end position="69"/>
    </location>
</feature>
<dbReference type="InterPro" id="IPR000210">
    <property type="entry name" value="BTB/POZ_dom"/>
</dbReference>
<organism evidence="2 3">
    <name type="scientific">Pinctada imbricata</name>
    <name type="common">Atlantic pearl-oyster</name>
    <name type="synonym">Pinctada martensii</name>
    <dbReference type="NCBI Taxonomy" id="66713"/>
    <lineage>
        <taxon>Eukaryota</taxon>
        <taxon>Metazoa</taxon>
        <taxon>Spiralia</taxon>
        <taxon>Lophotrochozoa</taxon>
        <taxon>Mollusca</taxon>
        <taxon>Bivalvia</taxon>
        <taxon>Autobranchia</taxon>
        <taxon>Pteriomorphia</taxon>
        <taxon>Pterioida</taxon>
        <taxon>Pterioidea</taxon>
        <taxon>Pteriidae</taxon>
        <taxon>Pinctada</taxon>
    </lineage>
</organism>
<reference evidence="2" key="1">
    <citation type="submission" date="2019-08" db="EMBL/GenBank/DDBJ databases">
        <title>The improved chromosome-level genome for the pearl oyster Pinctada fucata martensii using PacBio sequencing and Hi-C.</title>
        <authorList>
            <person name="Zheng Z."/>
        </authorList>
    </citation>
    <scope>NUCLEOTIDE SEQUENCE</scope>
    <source>
        <strain evidence="2">ZZ-2019</strain>
        <tissue evidence="2">Adductor muscle</tissue>
    </source>
</reference>
<dbReference type="InterPro" id="IPR011333">
    <property type="entry name" value="SKP1/BTB/POZ_sf"/>
</dbReference>
<dbReference type="PANTHER" id="PTHR22744">
    <property type="entry name" value="HELIX LOOP HELIX PROTEIN 21-RELATED"/>
    <property type="match status" value="1"/>
</dbReference>
<dbReference type="Proteomes" id="UP001186944">
    <property type="component" value="Unassembled WGS sequence"/>
</dbReference>
<evidence type="ECO:0000313" key="3">
    <source>
        <dbReference type="Proteomes" id="UP001186944"/>
    </source>
</evidence>
<protein>
    <recommendedName>
        <fullName evidence="1">BTB domain-containing protein</fullName>
    </recommendedName>
</protein>
<comment type="caution">
    <text evidence="2">The sequence shown here is derived from an EMBL/GenBank/DDBJ whole genome shotgun (WGS) entry which is preliminary data.</text>
</comment>
<gene>
    <name evidence="2" type="ORF">FSP39_018505</name>
</gene>
<dbReference type="Gene3D" id="3.30.710.10">
    <property type="entry name" value="Potassium Channel Kv1.1, Chain A"/>
    <property type="match status" value="1"/>
</dbReference>
<dbReference type="EMBL" id="VSWD01000007">
    <property type="protein sequence ID" value="KAK3098332.1"/>
    <property type="molecule type" value="Genomic_DNA"/>
</dbReference>
<dbReference type="AlphaFoldDB" id="A0AA88YFA9"/>
<evidence type="ECO:0000313" key="2">
    <source>
        <dbReference type="EMBL" id="KAK3098332.1"/>
    </source>
</evidence>
<dbReference type="PANTHER" id="PTHR22744:SF17">
    <property type="entry name" value="BTB DOMAIN-CONTAINING PROTEIN"/>
    <property type="match status" value="1"/>
</dbReference>
<name>A0AA88YFA9_PINIB</name>